<dbReference type="PANTHER" id="PTHR11977:SF130">
    <property type="entry name" value="SEVERIN"/>
    <property type="match status" value="1"/>
</dbReference>
<evidence type="ECO:0000256" key="1">
    <source>
        <dbReference type="ARBA" id="ARBA00008418"/>
    </source>
</evidence>
<dbReference type="SUPFAM" id="SSF55753">
    <property type="entry name" value="Actin depolymerizing proteins"/>
    <property type="match status" value="3"/>
</dbReference>
<accession>A0AAV7JKM8</accession>
<keyword evidence="7" id="KW-1185">Reference proteome</keyword>
<dbReference type="GO" id="GO:0051015">
    <property type="term" value="F:actin filament binding"/>
    <property type="evidence" value="ECO:0007669"/>
    <property type="project" value="InterPro"/>
</dbReference>
<dbReference type="Proteomes" id="UP001165289">
    <property type="component" value="Unassembled WGS sequence"/>
</dbReference>
<dbReference type="PRINTS" id="PR00597">
    <property type="entry name" value="GELSOLIN"/>
</dbReference>
<dbReference type="InterPro" id="IPR007123">
    <property type="entry name" value="Gelsolin-like_dom"/>
</dbReference>
<name>A0AAV7JKM8_9METZ</name>
<feature type="domain" description="Gelsolin-like" evidence="5">
    <location>
        <begin position="300"/>
        <end position="362"/>
    </location>
</feature>
<reference evidence="6 7" key="1">
    <citation type="journal article" date="2023" name="BMC Biol.">
        <title>The compact genome of the sponge Oopsacas minuta (Hexactinellida) is lacking key metazoan core genes.</title>
        <authorList>
            <person name="Santini S."/>
            <person name="Schenkelaars Q."/>
            <person name="Jourda C."/>
            <person name="Duchesne M."/>
            <person name="Belahbib H."/>
            <person name="Rocher C."/>
            <person name="Selva M."/>
            <person name="Riesgo A."/>
            <person name="Vervoort M."/>
            <person name="Leys S.P."/>
            <person name="Kodjabachian L."/>
            <person name="Le Bivic A."/>
            <person name="Borchiellini C."/>
            <person name="Claverie J.M."/>
            <person name="Renard E."/>
        </authorList>
    </citation>
    <scope>NUCLEOTIDE SEQUENCE [LARGE SCALE GENOMIC DNA]</scope>
    <source>
        <strain evidence="6">SPO-2</strain>
    </source>
</reference>
<protein>
    <submittedName>
        <fullName evidence="6">Gelsolin</fullName>
    </submittedName>
</protein>
<dbReference type="CDD" id="cd11290">
    <property type="entry name" value="gelsolin_S1_like"/>
    <property type="match status" value="1"/>
</dbReference>
<evidence type="ECO:0000256" key="2">
    <source>
        <dbReference type="ARBA" id="ARBA00022467"/>
    </source>
</evidence>
<dbReference type="Gene3D" id="3.40.20.10">
    <property type="entry name" value="Severin"/>
    <property type="match status" value="3"/>
</dbReference>
<evidence type="ECO:0000313" key="6">
    <source>
        <dbReference type="EMBL" id="KAI6648969.1"/>
    </source>
</evidence>
<dbReference type="GO" id="GO:0051693">
    <property type="term" value="P:actin filament capping"/>
    <property type="evidence" value="ECO:0007669"/>
    <property type="project" value="UniProtKB-KW"/>
</dbReference>
<comment type="similarity">
    <text evidence="1">Belongs to the villin/gelsolin family.</text>
</comment>
<evidence type="ECO:0000259" key="5">
    <source>
        <dbReference type="Pfam" id="PF00626"/>
    </source>
</evidence>
<feature type="domain" description="Gelsolin-like" evidence="5">
    <location>
        <begin position="58"/>
        <end position="138"/>
    </location>
</feature>
<dbReference type="GO" id="GO:0005737">
    <property type="term" value="C:cytoplasm"/>
    <property type="evidence" value="ECO:0007669"/>
    <property type="project" value="TreeGrafter"/>
</dbReference>
<organism evidence="6 7">
    <name type="scientific">Oopsacas minuta</name>
    <dbReference type="NCBI Taxonomy" id="111878"/>
    <lineage>
        <taxon>Eukaryota</taxon>
        <taxon>Metazoa</taxon>
        <taxon>Porifera</taxon>
        <taxon>Hexactinellida</taxon>
        <taxon>Hexasterophora</taxon>
        <taxon>Lyssacinosida</taxon>
        <taxon>Leucopsacidae</taxon>
        <taxon>Oopsacas</taxon>
    </lineage>
</organism>
<dbReference type="Pfam" id="PF00626">
    <property type="entry name" value="Gelsolin"/>
    <property type="match status" value="3"/>
</dbReference>
<dbReference type="InterPro" id="IPR029006">
    <property type="entry name" value="ADF-H/Gelsolin-like_dom_sf"/>
</dbReference>
<evidence type="ECO:0000256" key="3">
    <source>
        <dbReference type="ARBA" id="ARBA00022737"/>
    </source>
</evidence>
<dbReference type="SMART" id="SM00262">
    <property type="entry name" value="GEL"/>
    <property type="match status" value="3"/>
</dbReference>
<keyword evidence="4" id="KW-0009">Actin-binding</keyword>
<comment type="caution">
    <text evidence="6">The sequence shown here is derived from an EMBL/GenBank/DDBJ whole genome shotgun (WGS) entry which is preliminary data.</text>
</comment>
<evidence type="ECO:0000256" key="4">
    <source>
        <dbReference type="ARBA" id="ARBA00023203"/>
    </source>
</evidence>
<dbReference type="GO" id="GO:0008154">
    <property type="term" value="P:actin polymerization or depolymerization"/>
    <property type="evidence" value="ECO:0007669"/>
    <property type="project" value="TreeGrafter"/>
</dbReference>
<gene>
    <name evidence="6" type="ORF">LOD99_7040</name>
</gene>
<dbReference type="AlphaFoldDB" id="A0AAV7JKM8"/>
<dbReference type="InterPro" id="IPR007122">
    <property type="entry name" value="Villin/Gelsolin"/>
</dbReference>
<dbReference type="PANTHER" id="PTHR11977">
    <property type="entry name" value="VILLIN"/>
    <property type="match status" value="1"/>
</dbReference>
<keyword evidence="2" id="KW-0117">Actin capping</keyword>
<dbReference type="FunFam" id="3.40.20.10:FF:000043">
    <property type="entry name" value="macrophage-capping protein-like isoform X2"/>
    <property type="match status" value="1"/>
</dbReference>
<keyword evidence="3" id="KW-0677">Repeat</keyword>
<evidence type="ECO:0000313" key="7">
    <source>
        <dbReference type="Proteomes" id="UP001165289"/>
    </source>
</evidence>
<dbReference type="GO" id="GO:0015629">
    <property type="term" value="C:actin cytoskeleton"/>
    <property type="evidence" value="ECO:0007669"/>
    <property type="project" value="TreeGrafter"/>
</dbReference>
<feature type="domain" description="Gelsolin-like" evidence="5">
    <location>
        <begin position="178"/>
        <end position="242"/>
    </location>
</feature>
<dbReference type="EMBL" id="JAKMXF010000324">
    <property type="protein sequence ID" value="KAI6648969.1"/>
    <property type="molecule type" value="Genomic_DNA"/>
</dbReference>
<proteinExistence type="inferred from homology"/>
<sequence>MAGLVKAKEYDWKDSNVALIGSDLDRSVKKEAAKTEPAWKGAGEGVGVQIWRIEKFKVVHWPKSDYGSFYNGDSYIILNTYKEEDSDALLYDLHFWIGKHSSQDEYGTAAYKTVELDTLLDDKPIQHREVEGEESSLFKTYFPIMTMWDGGVDTGFRHVEPEKYRSRLLHLHGDKKHVEIKEVSLKKALLDSSDVFILDLGLKLFQYNGATSNKDEKYKAVQYMQDLKSRRPKAITETLEEHELTKTHEFMKALSDDGATDSEKNTKGRKSQLVRCAPQVFKVSDQSGKLEMSHVSDGKVTRAMLDPNDVFIIDIGDICFVWVGDGASPTEKQNGMPYAHNYLMKTEHPLARVTVIKQANEKNSKDFKDLF</sequence>